<comment type="caution">
    <text evidence="6">The sequence shown here is derived from an EMBL/GenBank/DDBJ whole genome shotgun (WGS) entry which is preliminary data.</text>
</comment>
<dbReference type="OrthoDB" id="403896at2"/>
<dbReference type="PANTHER" id="PTHR30290:SF10">
    <property type="entry name" value="PERIPLASMIC OLIGOPEPTIDE-BINDING PROTEIN-RELATED"/>
    <property type="match status" value="1"/>
</dbReference>
<evidence type="ECO:0000256" key="2">
    <source>
        <dbReference type="ARBA" id="ARBA00005695"/>
    </source>
</evidence>
<accession>A0A288Q8C6</accession>
<evidence type="ECO:0000313" key="6">
    <source>
        <dbReference type="EMBL" id="RDL01036.1"/>
    </source>
</evidence>
<dbReference type="Proteomes" id="UP000254912">
    <property type="component" value="Unassembled WGS sequence"/>
</dbReference>
<dbReference type="PIRSF" id="PIRSF002741">
    <property type="entry name" value="MppA"/>
    <property type="match status" value="1"/>
</dbReference>
<dbReference type="InterPro" id="IPR000914">
    <property type="entry name" value="SBP_5_dom"/>
</dbReference>
<dbReference type="InterPro" id="IPR039424">
    <property type="entry name" value="SBP_5"/>
</dbReference>
<keyword evidence="4" id="KW-0732">Signal</keyword>
<evidence type="ECO:0000256" key="4">
    <source>
        <dbReference type="ARBA" id="ARBA00022729"/>
    </source>
</evidence>
<dbReference type="GeneID" id="94545462"/>
<evidence type="ECO:0000256" key="5">
    <source>
        <dbReference type="ARBA" id="ARBA00022856"/>
    </source>
</evidence>
<evidence type="ECO:0000256" key="3">
    <source>
        <dbReference type="ARBA" id="ARBA00022448"/>
    </source>
</evidence>
<keyword evidence="7" id="KW-1185">Reference proteome</keyword>
<protein>
    <submittedName>
        <fullName evidence="6">Oligopeptide transport system substrate-binding protein</fullName>
    </submittedName>
</protein>
<organism evidence="6 7">
    <name type="scientific">Weissella soli</name>
    <dbReference type="NCBI Taxonomy" id="155866"/>
    <lineage>
        <taxon>Bacteria</taxon>
        <taxon>Bacillati</taxon>
        <taxon>Bacillota</taxon>
        <taxon>Bacilli</taxon>
        <taxon>Lactobacillales</taxon>
        <taxon>Lactobacillaceae</taxon>
        <taxon>Weissella</taxon>
    </lineage>
</organism>
<name>A0A288Q8C6_9LACO</name>
<dbReference type="EMBL" id="QRAS01000006">
    <property type="protein sequence ID" value="RDL01036.1"/>
    <property type="molecule type" value="Genomic_DNA"/>
</dbReference>
<dbReference type="GO" id="GO:0043190">
    <property type="term" value="C:ATP-binding cassette (ABC) transporter complex"/>
    <property type="evidence" value="ECO:0007669"/>
    <property type="project" value="InterPro"/>
</dbReference>
<dbReference type="KEGG" id="wso:WSWS_00251"/>
<dbReference type="Gene3D" id="3.90.76.10">
    <property type="entry name" value="Dipeptide-binding Protein, Domain 1"/>
    <property type="match status" value="1"/>
</dbReference>
<gene>
    <name evidence="6" type="ORF">DFP99_1610</name>
</gene>
<comment type="subcellular location">
    <subcellularLocation>
        <location evidence="1">Cell envelope</location>
    </subcellularLocation>
</comment>
<dbReference type="FunFam" id="3.10.105.10:FF:000001">
    <property type="entry name" value="Oligopeptide ABC transporter, oligopeptide-binding protein"/>
    <property type="match status" value="1"/>
</dbReference>
<dbReference type="Gene3D" id="3.10.105.10">
    <property type="entry name" value="Dipeptide-binding Protein, Domain 3"/>
    <property type="match status" value="1"/>
</dbReference>
<dbReference type="GO" id="GO:0015833">
    <property type="term" value="P:peptide transport"/>
    <property type="evidence" value="ECO:0007669"/>
    <property type="project" value="UniProtKB-KW"/>
</dbReference>
<dbReference type="SUPFAM" id="SSF53850">
    <property type="entry name" value="Periplasmic binding protein-like II"/>
    <property type="match status" value="1"/>
</dbReference>
<comment type="similarity">
    <text evidence="2">Belongs to the bacterial solute-binding protein 5 family.</text>
</comment>
<dbReference type="AlphaFoldDB" id="A0A288Q8C6"/>
<dbReference type="RefSeq" id="WP_070229560.1">
    <property type="nucleotide sequence ID" value="NZ_BJYO01000008.1"/>
</dbReference>
<keyword evidence="5" id="KW-0653">Protein transport</keyword>
<keyword evidence="3" id="KW-0813">Transport</keyword>
<dbReference type="Gene3D" id="3.40.190.10">
    <property type="entry name" value="Periplasmic binding protein-like II"/>
    <property type="match status" value="1"/>
</dbReference>
<sequence length="546" mass="59593">MNKMVKTSALLSTAVILGSSFAVVPASAATYKTIKWSESADLTTMDPSAATDTVAFDALQATGEGLYRSGKNGKPALALAKSVTKSDDGLTYTFKLRSGLKWADGSSLTAQDFVYGWQRTNNPKTASQYAYLFSGIKNADAIQAGKETDLSKLGVEAKDDTTLVVTLEKQMPQLASVLTMAPFYPQSKTFNEKAGKKLGTAAKYSLSNGPFILKGWNGSNSKYSFVKNPNYWDASAVKSKKITVQTIKDQNTGYNLFKGGKLDYTTLSSDQVKASKKNKNYVNYPQASSFYLDFGRKQVSAFKNLKIRQAFSYAIDRQTFADKILTGSGKAAYSFTSAGLAKDPNTGKDFAKSARVKGAISYDKKKAAKLWKQGLKQVSTAEAKRVKNITILTDDTDGAKKSAQFLQSQLQNNLKGLKVSIKTVPFKQRLSLSQSKKFDVVISAWGADYADPSTFLDLFKSDSSFNNGGWANAAYDKAETKATTTDAGNDKARYADYKEAEQIIEKEVGVAPLYYQSYPTLTSNKVKGVIAHSVGAKFDWKYAYKK</sequence>
<dbReference type="GO" id="GO:0030288">
    <property type="term" value="C:outer membrane-bounded periplasmic space"/>
    <property type="evidence" value="ECO:0007669"/>
    <property type="project" value="UniProtKB-ARBA"/>
</dbReference>
<proteinExistence type="inferred from homology"/>
<dbReference type="GO" id="GO:1904680">
    <property type="term" value="F:peptide transmembrane transporter activity"/>
    <property type="evidence" value="ECO:0007669"/>
    <property type="project" value="TreeGrafter"/>
</dbReference>
<evidence type="ECO:0000256" key="1">
    <source>
        <dbReference type="ARBA" id="ARBA00004196"/>
    </source>
</evidence>
<evidence type="ECO:0000313" key="7">
    <source>
        <dbReference type="Proteomes" id="UP000254912"/>
    </source>
</evidence>
<dbReference type="InterPro" id="IPR030678">
    <property type="entry name" value="Peptide/Ni-bd"/>
</dbReference>
<reference evidence="6 7" key="1">
    <citation type="submission" date="2018-07" db="EMBL/GenBank/DDBJ databases">
        <title>Genomic Encyclopedia of Type Strains, Phase III (KMG-III): the genomes of soil and plant-associated and newly described type strains.</title>
        <authorList>
            <person name="Whitman W."/>
        </authorList>
    </citation>
    <scope>NUCLEOTIDE SEQUENCE [LARGE SCALE GENOMIC DNA]</scope>
    <source>
        <strain evidence="6 7">CECT 7031</strain>
    </source>
</reference>
<dbReference type="Pfam" id="PF00496">
    <property type="entry name" value="SBP_bac_5"/>
    <property type="match status" value="1"/>
</dbReference>
<dbReference type="CDD" id="cd08504">
    <property type="entry name" value="PBP2_OppA"/>
    <property type="match status" value="1"/>
</dbReference>
<dbReference type="FunFam" id="3.90.76.10:FF:000001">
    <property type="entry name" value="Oligopeptide ABC transporter substrate-binding protein"/>
    <property type="match status" value="1"/>
</dbReference>
<dbReference type="PANTHER" id="PTHR30290">
    <property type="entry name" value="PERIPLASMIC BINDING COMPONENT OF ABC TRANSPORTER"/>
    <property type="match status" value="1"/>
</dbReference>
<keyword evidence="5" id="KW-0571">Peptide transport</keyword>